<dbReference type="EMBL" id="FNUS01000007">
    <property type="protein sequence ID" value="SEG56691.1"/>
    <property type="molecule type" value="Genomic_DNA"/>
</dbReference>
<keyword evidence="1" id="KW-1133">Transmembrane helix</keyword>
<dbReference type="AlphaFoldDB" id="A0A1H6B766"/>
<organism evidence="2 3">
    <name type="scientific">Halpernia humi</name>
    <dbReference type="NCBI Taxonomy" id="493375"/>
    <lineage>
        <taxon>Bacteria</taxon>
        <taxon>Pseudomonadati</taxon>
        <taxon>Bacteroidota</taxon>
        <taxon>Flavobacteriia</taxon>
        <taxon>Flavobacteriales</taxon>
        <taxon>Weeksellaceae</taxon>
        <taxon>Chryseobacterium group</taxon>
        <taxon>Halpernia</taxon>
    </lineage>
</organism>
<accession>A0A1H6B766</accession>
<evidence type="ECO:0000256" key="1">
    <source>
        <dbReference type="SAM" id="Phobius"/>
    </source>
</evidence>
<sequence>MSVLKLILILISVNFVYYLIVYYRIIDLDSLINVRINNDSQYSIMNIVFFRTFLPLIIDLLLYFVLVNKKTIISFILYLLLIVIILPIPYIYILKYFQKIL</sequence>
<gene>
    <name evidence="2" type="ORF">SAMN05421847_2776</name>
</gene>
<evidence type="ECO:0000313" key="2">
    <source>
        <dbReference type="EMBL" id="SEG56691.1"/>
    </source>
</evidence>
<feature type="transmembrane region" description="Helical" evidence="1">
    <location>
        <begin position="6"/>
        <end position="26"/>
    </location>
</feature>
<reference evidence="3" key="1">
    <citation type="submission" date="2016-10" db="EMBL/GenBank/DDBJ databases">
        <authorList>
            <person name="Varghese N."/>
            <person name="Submissions S."/>
        </authorList>
    </citation>
    <scope>NUCLEOTIDE SEQUENCE [LARGE SCALE GENOMIC DNA]</scope>
    <source>
        <strain evidence="3">DSM 21580</strain>
    </source>
</reference>
<feature type="transmembrane region" description="Helical" evidence="1">
    <location>
        <begin position="72"/>
        <end position="93"/>
    </location>
</feature>
<keyword evidence="3" id="KW-1185">Reference proteome</keyword>
<dbReference type="Proteomes" id="UP000236738">
    <property type="component" value="Unassembled WGS sequence"/>
</dbReference>
<feature type="transmembrane region" description="Helical" evidence="1">
    <location>
        <begin position="47"/>
        <end position="66"/>
    </location>
</feature>
<protein>
    <submittedName>
        <fullName evidence="2">Uncharacterized protein</fullName>
    </submittedName>
</protein>
<keyword evidence="1" id="KW-0472">Membrane</keyword>
<proteinExistence type="predicted"/>
<evidence type="ECO:0000313" key="3">
    <source>
        <dbReference type="Proteomes" id="UP000236738"/>
    </source>
</evidence>
<name>A0A1H6B766_9FLAO</name>
<keyword evidence="1" id="KW-0812">Transmembrane</keyword>